<evidence type="ECO:0000313" key="2">
    <source>
        <dbReference type="EMBL" id="PVZ64506.1"/>
    </source>
</evidence>
<name>A0A2V1GS06_9GAMM</name>
<feature type="domain" description="PPM-type phosphatase" evidence="1">
    <location>
        <begin position="14"/>
        <end position="214"/>
    </location>
</feature>
<evidence type="ECO:0000313" key="3">
    <source>
        <dbReference type="Proteomes" id="UP000244906"/>
    </source>
</evidence>
<proteinExistence type="predicted"/>
<dbReference type="Pfam" id="PF13672">
    <property type="entry name" value="PP2C_2"/>
    <property type="match status" value="1"/>
</dbReference>
<dbReference type="Proteomes" id="UP000244906">
    <property type="component" value="Unassembled WGS sequence"/>
</dbReference>
<dbReference type="Gene3D" id="3.60.40.10">
    <property type="entry name" value="PPM-type phosphatase domain"/>
    <property type="match status" value="1"/>
</dbReference>
<dbReference type="InterPro" id="IPR036457">
    <property type="entry name" value="PPM-type-like_dom_sf"/>
</dbReference>
<organism evidence="2 3">
    <name type="scientific">Pelagibaculum spongiae</name>
    <dbReference type="NCBI Taxonomy" id="2080658"/>
    <lineage>
        <taxon>Bacteria</taxon>
        <taxon>Pseudomonadati</taxon>
        <taxon>Pseudomonadota</taxon>
        <taxon>Gammaproteobacteria</taxon>
        <taxon>Oceanospirillales</taxon>
        <taxon>Pelagibaculum</taxon>
    </lineage>
</organism>
<keyword evidence="3" id="KW-1185">Reference proteome</keyword>
<reference evidence="2 3" key="1">
    <citation type="submission" date="2018-04" db="EMBL/GenBank/DDBJ databases">
        <title>Thalassorhabdus spongiae gen. nov., sp. nov., isolated from a marine sponge in South-West Iceland.</title>
        <authorList>
            <person name="Knobloch S."/>
            <person name="Daussin A."/>
            <person name="Johannsson R."/>
            <person name="Marteinsson V.T."/>
        </authorList>
    </citation>
    <scope>NUCLEOTIDE SEQUENCE [LARGE SCALE GENOMIC DNA]</scope>
    <source>
        <strain evidence="2 3">Hp12</strain>
    </source>
</reference>
<dbReference type="SUPFAM" id="SSF81606">
    <property type="entry name" value="PP2C-like"/>
    <property type="match status" value="1"/>
</dbReference>
<comment type="caution">
    <text evidence="2">The sequence shown here is derived from an EMBL/GenBank/DDBJ whole genome shotgun (WGS) entry which is preliminary data.</text>
</comment>
<dbReference type="InterPro" id="IPR001932">
    <property type="entry name" value="PPM-type_phosphatase-like_dom"/>
</dbReference>
<accession>A0A2V1GS06</accession>
<gene>
    <name evidence="2" type="ORF">DC094_19530</name>
</gene>
<protein>
    <submittedName>
        <fullName evidence="2">Protein phosphatase 2C domain-containing protein</fullName>
    </submittedName>
</protein>
<dbReference type="AlphaFoldDB" id="A0A2V1GS06"/>
<dbReference type="EMBL" id="QDDL01000012">
    <property type="protein sequence ID" value="PVZ64506.1"/>
    <property type="molecule type" value="Genomic_DNA"/>
</dbReference>
<evidence type="ECO:0000259" key="1">
    <source>
        <dbReference type="Pfam" id="PF13672"/>
    </source>
</evidence>
<sequence>MLTVAFQVHSASVVGPGHLQSGLPNQDTVQVRNGRKQWVAVVSDGMGSKPHAALGSKMACRAAHQVIKESDFTISDRELVQNLYRRWLLLLGEINPRDAVATILIAWGCADGKCRLLQLGDGVALFTHGGTTRILDSRNQQAFLNETTGLGISKKMSDWSCAHTDLFKLGDHVILMTDGISDDIEDFDQFAPDLISSLTSKGSRYSKCWLKKQLTEWPTPFHTDDKTIAVVSRR</sequence>